<protein>
    <submittedName>
        <fullName evidence="2">Uncharacterized protein</fullName>
    </submittedName>
</protein>
<name>A0A061DS71_THECC</name>
<keyword evidence="3" id="KW-1185">Reference proteome</keyword>
<organism evidence="2 3">
    <name type="scientific">Theobroma cacao</name>
    <name type="common">Cacao</name>
    <name type="synonym">Cocoa</name>
    <dbReference type="NCBI Taxonomy" id="3641"/>
    <lineage>
        <taxon>Eukaryota</taxon>
        <taxon>Viridiplantae</taxon>
        <taxon>Streptophyta</taxon>
        <taxon>Embryophyta</taxon>
        <taxon>Tracheophyta</taxon>
        <taxon>Spermatophyta</taxon>
        <taxon>Magnoliopsida</taxon>
        <taxon>eudicotyledons</taxon>
        <taxon>Gunneridae</taxon>
        <taxon>Pentapetalae</taxon>
        <taxon>rosids</taxon>
        <taxon>malvids</taxon>
        <taxon>Malvales</taxon>
        <taxon>Malvaceae</taxon>
        <taxon>Byttnerioideae</taxon>
        <taxon>Theobroma</taxon>
    </lineage>
</organism>
<feature type="compositionally biased region" description="Polar residues" evidence="1">
    <location>
        <begin position="15"/>
        <end position="24"/>
    </location>
</feature>
<evidence type="ECO:0000256" key="1">
    <source>
        <dbReference type="SAM" id="MobiDB-lite"/>
    </source>
</evidence>
<dbReference type="HOGENOM" id="CLU_2594586_0_0_1"/>
<sequence length="80" mass="9295">MISVRVAERWRNRRITQPITSLTRPTRMGSRNPKGTGTHPPKEWILSSSGTRGMPGSIIRRTADLLLRKSRHFEDFSRFF</sequence>
<dbReference type="AlphaFoldDB" id="A0A061DS71"/>
<dbReference type="EMBL" id="CM001879">
    <property type="protein sequence ID" value="EOX95242.1"/>
    <property type="molecule type" value="Genomic_DNA"/>
</dbReference>
<proteinExistence type="predicted"/>
<dbReference type="Proteomes" id="UP000026915">
    <property type="component" value="Chromosome 1"/>
</dbReference>
<reference evidence="2 3" key="1">
    <citation type="journal article" date="2013" name="Genome Biol.">
        <title>The genome sequence of the most widely cultivated cacao type and its use to identify candidate genes regulating pod color.</title>
        <authorList>
            <person name="Motamayor J.C."/>
            <person name="Mockaitis K."/>
            <person name="Schmutz J."/>
            <person name="Haiminen N."/>
            <person name="Iii D.L."/>
            <person name="Cornejo O."/>
            <person name="Findley S.D."/>
            <person name="Zheng P."/>
            <person name="Utro F."/>
            <person name="Royaert S."/>
            <person name="Saski C."/>
            <person name="Jenkins J."/>
            <person name="Podicheti R."/>
            <person name="Zhao M."/>
            <person name="Scheffler B.E."/>
            <person name="Stack J.C."/>
            <person name="Feltus F.A."/>
            <person name="Mustiga G.M."/>
            <person name="Amores F."/>
            <person name="Phillips W."/>
            <person name="Marelli J.P."/>
            <person name="May G.D."/>
            <person name="Shapiro H."/>
            <person name="Ma J."/>
            <person name="Bustamante C.D."/>
            <person name="Schnell R.J."/>
            <person name="Main D."/>
            <person name="Gilbert D."/>
            <person name="Parida L."/>
            <person name="Kuhn D.N."/>
        </authorList>
    </citation>
    <scope>NUCLEOTIDE SEQUENCE [LARGE SCALE GENOMIC DNA]</scope>
    <source>
        <strain evidence="3">cv. Matina 1-6</strain>
    </source>
</reference>
<evidence type="ECO:0000313" key="2">
    <source>
        <dbReference type="EMBL" id="EOX95242.1"/>
    </source>
</evidence>
<dbReference type="InParanoid" id="A0A061DS71"/>
<dbReference type="Gramene" id="EOX95242">
    <property type="protein sequence ID" value="EOX95242"/>
    <property type="gene ID" value="TCM_004791"/>
</dbReference>
<accession>A0A061DS71</accession>
<evidence type="ECO:0000313" key="3">
    <source>
        <dbReference type="Proteomes" id="UP000026915"/>
    </source>
</evidence>
<gene>
    <name evidence="2" type="ORF">TCM_004791</name>
</gene>
<feature type="region of interest" description="Disordered" evidence="1">
    <location>
        <begin position="15"/>
        <end position="51"/>
    </location>
</feature>